<dbReference type="Proteomes" id="UP000541154">
    <property type="component" value="Unassembled WGS sequence"/>
</dbReference>
<dbReference type="AlphaFoldDB" id="A0A8H6E249"/>
<organism evidence="1 2">
    <name type="scientific">Petromyces alliaceus</name>
    <name type="common">Aspergillus alliaceus</name>
    <dbReference type="NCBI Taxonomy" id="209559"/>
    <lineage>
        <taxon>Eukaryota</taxon>
        <taxon>Fungi</taxon>
        <taxon>Dikarya</taxon>
        <taxon>Ascomycota</taxon>
        <taxon>Pezizomycotina</taxon>
        <taxon>Eurotiomycetes</taxon>
        <taxon>Eurotiomycetidae</taxon>
        <taxon>Eurotiales</taxon>
        <taxon>Aspergillaceae</taxon>
        <taxon>Aspergillus</taxon>
        <taxon>Aspergillus subgen. Circumdati</taxon>
    </lineage>
</organism>
<reference evidence="1 2" key="1">
    <citation type="submission" date="2019-04" db="EMBL/GenBank/DDBJ databases">
        <title>Aspergillus burnettii sp. nov., novel species from soil in southeast Queensland.</title>
        <authorList>
            <person name="Gilchrist C.L.M."/>
            <person name="Pitt J.I."/>
            <person name="Lange L."/>
            <person name="Lacey H.J."/>
            <person name="Vuong D."/>
            <person name="Midgley D.J."/>
            <person name="Greenfield P."/>
            <person name="Bradbury M."/>
            <person name="Lacey E."/>
            <person name="Busk P.K."/>
            <person name="Pilgaard B."/>
            <person name="Chooi Y.H."/>
            <person name="Piggott A.M."/>
        </authorList>
    </citation>
    <scope>NUCLEOTIDE SEQUENCE [LARGE SCALE GENOMIC DNA]</scope>
    <source>
        <strain evidence="1 2">FRR 5400</strain>
    </source>
</reference>
<evidence type="ECO:0000313" key="2">
    <source>
        <dbReference type="Proteomes" id="UP000541154"/>
    </source>
</evidence>
<protein>
    <submittedName>
        <fullName evidence="1">Uncharacterized protein</fullName>
    </submittedName>
</protein>
<dbReference type="SUPFAM" id="SSF51735">
    <property type="entry name" value="NAD(P)-binding Rossmann-fold domains"/>
    <property type="match status" value="1"/>
</dbReference>
<name>A0A8H6E249_PETAA</name>
<sequence>MGDEGANSTFLTDQNVPGADLKGKWIVITGANNGVRLEAAKSFAAWGANLTLACREPSAWELHPSVAMEECKGFAEARPFDDHRMVESSIGEHFHEGPERRGNEYQTNKLYWQMWVAELQSRFRKHPEYLHIIINEVYQNPRSRRDAPPKLECTNPDARSRLWTKLDEVLRLQEKDLLTVLGV</sequence>
<dbReference type="InterPro" id="IPR036291">
    <property type="entry name" value="NAD(P)-bd_dom_sf"/>
</dbReference>
<proteinExistence type="predicted"/>
<comment type="caution">
    <text evidence="1">The sequence shown here is derived from an EMBL/GenBank/DDBJ whole genome shotgun (WGS) entry which is preliminary data.</text>
</comment>
<accession>A0A8H6E249</accession>
<dbReference type="EMBL" id="SPNV01000378">
    <property type="protein sequence ID" value="KAF5855828.1"/>
    <property type="molecule type" value="Genomic_DNA"/>
</dbReference>
<dbReference type="Gene3D" id="3.40.50.720">
    <property type="entry name" value="NAD(P)-binding Rossmann-like Domain"/>
    <property type="match status" value="1"/>
</dbReference>
<gene>
    <name evidence="1" type="ORF">ETB97_008331</name>
</gene>
<keyword evidence="2" id="KW-1185">Reference proteome</keyword>
<evidence type="ECO:0000313" key="1">
    <source>
        <dbReference type="EMBL" id="KAF5855828.1"/>
    </source>
</evidence>